<organism evidence="1 2">
    <name type="scientific">Eumeta variegata</name>
    <name type="common">Bagworm moth</name>
    <name type="synonym">Eumeta japonica</name>
    <dbReference type="NCBI Taxonomy" id="151549"/>
    <lineage>
        <taxon>Eukaryota</taxon>
        <taxon>Metazoa</taxon>
        <taxon>Ecdysozoa</taxon>
        <taxon>Arthropoda</taxon>
        <taxon>Hexapoda</taxon>
        <taxon>Insecta</taxon>
        <taxon>Pterygota</taxon>
        <taxon>Neoptera</taxon>
        <taxon>Endopterygota</taxon>
        <taxon>Lepidoptera</taxon>
        <taxon>Glossata</taxon>
        <taxon>Ditrysia</taxon>
        <taxon>Tineoidea</taxon>
        <taxon>Psychidae</taxon>
        <taxon>Oiketicinae</taxon>
        <taxon>Eumeta</taxon>
    </lineage>
</organism>
<sequence>MPDDHHRHLILFLKMVNKYLELGYFPRAWKVTSIKVIPKPSKDDYTHLKSYRPIGFDRRSVPIVHLGTGDRNAQRCPAQYRS</sequence>
<proteinExistence type="predicted"/>
<protein>
    <recommendedName>
        <fullName evidence="3">RNA-directed DNA polymerase from mobile element jockey</fullName>
    </recommendedName>
</protein>
<reference evidence="1 2" key="1">
    <citation type="journal article" date="2019" name="Commun. Biol.">
        <title>The bagworm genome reveals a unique fibroin gene that provides high tensile strength.</title>
        <authorList>
            <person name="Kono N."/>
            <person name="Nakamura H."/>
            <person name="Ohtoshi R."/>
            <person name="Tomita M."/>
            <person name="Numata K."/>
            <person name="Arakawa K."/>
        </authorList>
    </citation>
    <scope>NUCLEOTIDE SEQUENCE [LARGE SCALE GENOMIC DNA]</scope>
</reference>
<evidence type="ECO:0008006" key="3">
    <source>
        <dbReference type="Google" id="ProtNLM"/>
    </source>
</evidence>
<keyword evidence="2" id="KW-1185">Reference proteome</keyword>
<name>A0A4C1ZT59_EUMVA</name>
<dbReference type="AlphaFoldDB" id="A0A4C1ZT59"/>
<dbReference type="Proteomes" id="UP000299102">
    <property type="component" value="Unassembled WGS sequence"/>
</dbReference>
<accession>A0A4C1ZT59</accession>
<evidence type="ECO:0000313" key="2">
    <source>
        <dbReference type="Proteomes" id="UP000299102"/>
    </source>
</evidence>
<evidence type="ECO:0000313" key="1">
    <source>
        <dbReference type="EMBL" id="GBP89933.1"/>
    </source>
</evidence>
<gene>
    <name evidence="1" type="ORF">EVAR_63760_1</name>
</gene>
<dbReference type="OrthoDB" id="411871at2759"/>
<comment type="caution">
    <text evidence="1">The sequence shown here is derived from an EMBL/GenBank/DDBJ whole genome shotgun (WGS) entry which is preliminary data.</text>
</comment>
<dbReference type="EMBL" id="BGZK01002045">
    <property type="protein sequence ID" value="GBP89933.1"/>
    <property type="molecule type" value="Genomic_DNA"/>
</dbReference>